<evidence type="ECO:0000256" key="8">
    <source>
        <dbReference type="ARBA" id="ARBA00043031"/>
    </source>
</evidence>
<dbReference type="EMBL" id="NMUH01000670">
    <property type="protein sequence ID" value="MQL83037.1"/>
    <property type="molecule type" value="Genomic_DNA"/>
</dbReference>
<evidence type="ECO:0000256" key="4">
    <source>
        <dbReference type="ARBA" id="ARBA00023128"/>
    </source>
</evidence>
<dbReference type="PANTHER" id="PTHR28554:SF1">
    <property type="entry name" value="LARGE RIBOSOMAL SUBUNIT PROTEIN ML45"/>
    <property type="match status" value="1"/>
</dbReference>
<evidence type="ECO:0000259" key="9">
    <source>
        <dbReference type="SMART" id="SM00978"/>
    </source>
</evidence>
<dbReference type="GO" id="GO:1990904">
    <property type="term" value="C:ribonucleoprotein complex"/>
    <property type="evidence" value="ECO:0007669"/>
    <property type="project" value="UniProtKB-KW"/>
</dbReference>
<dbReference type="InterPro" id="IPR032710">
    <property type="entry name" value="NTF2-like_dom_sf"/>
</dbReference>
<dbReference type="Gene3D" id="3.10.450.240">
    <property type="match status" value="1"/>
</dbReference>
<evidence type="ECO:0000256" key="3">
    <source>
        <dbReference type="ARBA" id="ARBA00022980"/>
    </source>
</evidence>
<dbReference type="Proteomes" id="UP000652761">
    <property type="component" value="Unassembled WGS sequence"/>
</dbReference>
<evidence type="ECO:0000313" key="11">
    <source>
        <dbReference type="Proteomes" id="UP000652761"/>
    </source>
</evidence>
<organism evidence="10 11">
    <name type="scientific">Colocasia esculenta</name>
    <name type="common">Wild taro</name>
    <name type="synonym">Arum esculentum</name>
    <dbReference type="NCBI Taxonomy" id="4460"/>
    <lineage>
        <taxon>Eukaryota</taxon>
        <taxon>Viridiplantae</taxon>
        <taxon>Streptophyta</taxon>
        <taxon>Embryophyta</taxon>
        <taxon>Tracheophyta</taxon>
        <taxon>Spermatophyta</taxon>
        <taxon>Magnoliopsida</taxon>
        <taxon>Liliopsida</taxon>
        <taxon>Araceae</taxon>
        <taxon>Aroideae</taxon>
        <taxon>Colocasieae</taxon>
        <taxon>Colocasia</taxon>
    </lineage>
</organism>
<evidence type="ECO:0000256" key="6">
    <source>
        <dbReference type="ARBA" id="ARBA00038073"/>
    </source>
</evidence>
<dbReference type="FunFam" id="3.10.450.240:FF:000006">
    <property type="entry name" value="Mitochondrial inner membrane translocase complex, subunit Tim44-related protein"/>
    <property type="match status" value="1"/>
</dbReference>
<sequence length="311" mass="35818">MAFTRSRGAMLRLLYRALPHDEAAASFPQWGSSREGNPRWLPAYNACQSMRSIVTCSCKISSNVYSQYEKEGTPLVRPGKGAGLTILLSNARLMSTQGARVPTQALRQGGLQVTMLSPGFVYEPYKPRERIPFWKRWFTPTGWRRTKEDMIMELKNAYAVARLRKETGYSKKQFYQEALTLYKEINILLANGDKASLRKFVTENMFSAFKNELKRRESIWKSVYWELIEPAVSIRTLRARMIGVDKNDLSKVFVQLTLEFLTKQKFEAYDSDGTVVSGDNTKEVLVRDIWVFERSLFHSGAYWRLCAKISL</sequence>
<dbReference type="InterPro" id="IPR051975">
    <property type="entry name" value="mtLSU_mL45"/>
</dbReference>
<keyword evidence="3" id="KW-0689">Ribosomal protein</keyword>
<comment type="similarity">
    <text evidence="6">Belongs to the mitochondrion-specific ribosomal protein mL45 family.</text>
</comment>
<accession>A0A843UL15</accession>
<keyword evidence="2" id="KW-0809">Transit peptide</keyword>
<dbReference type="AlphaFoldDB" id="A0A843UL15"/>
<dbReference type="SMART" id="SM00978">
    <property type="entry name" value="Tim44"/>
    <property type="match status" value="1"/>
</dbReference>
<feature type="domain" description="Tim44-like" evidence="9">
    <location>
        <begin position="157"/>
        <end position="310"/>
    </location>
</feature>
<comment type="subcellular location">
    <subcellularLocation>
        <location evidence="1">Mitochondrion</location>
    </subcellularLocation>
</comment>
<dbReference type="OrthoDB" id="19619at2759"/>
<dbReference type="PANTHER" id="PTHR28554">
    <property type="entry name" value="39S RIBOSOMAL PROTEIN L45, MITOCHONDRIAL"/>
    <property type="match status" value="1"/>
</dbReference>
<keyword evidence="4" id="KW-0496">Mitochondrion</keyword>
<evidence type="ECO:0000313" key="10">
    <source>
        <dbReference type="EMBL" id="MQL83037.1"/>
    </source>
</evidence>
<protein>
    <recommendedName>
        <fullName evidence="7">Large ribosomal subunit protein mL45</fullName>
    </recommendedName>
    <alternativeName>
        <fullName evidence="8">39S ribosomal protein L45, mitochondrial</fullName>
    </alternativeName>
</protein>
<dbReference type="InterPro" id="IPR007379">
    <property type="entry name" value="Tim44-like_dom"/>
</dbReference>
<name>A0A843UL15_COLES</name>
<evidence type="ECO:0000256" key="1">
    <source>
        <dbReference type="ARBA" id="ARBA00004173"/>
    </source>
</evidence>
<gene>
    <name evidence="10" type="ORF">Taro_015530</name>
</gene>
<evidence type="ECO:0000256" key="2">
    <source>
        <dbReference type="ARBA" id="ARBA00022946"/>
    </source>
</evidence>
<comment type="caution">
    <text evidence="10">The sequence shown here is derived from an EMBL/GenBank/DDBJ whole genome shotgun (WGS) entry which is preliminary data.</text>
</comment>
<dbReference type="GO" id="GO:0005840">
    <property type="term" value="C:ribosome"/>
    <property type="evidence" value="ECO:0007669"/>
    <property type="project" value="UniProtKB-KW"/>
</dbReference>
<dbReference type="GO" id="GO:0005739">
    <property type="term" value="C:mitochondrion"/>
    <property type="evidence" value="ECO:0007669"/>
    <property type="project" value="UniProtKB-SubCell"/>
</dbReference>
<evidence type="ECO:0000256" key="7">
    <source>
        <dbReference type="ARBA" id="ARBA00039448"/>
    </source>
</evidence>
<dbReference type="SUPFAM" id="SSF54427">
    <property type="entry name" value="NTF2-like"/>
    <property type="match status" value="1"/>
</dbReference>
<reference evidence="10" key="1">
    <citation type="submission" date="2017-07" db="EMBL/GenBank/DDBJ databases">
        <title>Taro Niue Genome Assembly and Annotation.</title>
        <authorList>
            <person name="Atibalentja N."/>
            <person name="Keating K."/>
            <person name="Fields C.J."/>
        </authorList>
    </citation>
    <scope>NUCLEOTIDE SEQUENCE</scope>
    <source>
        <strain evidence="10">Niue_2</strain>
        <tissue evidence="10">Leaf</tissue>
    </source>
</reference>
<proteinExistence type="inferred from homology"/>
<evidence type="ECO:0000256" key="5">
    <source>
        <dbReference type="ARBA" id="ARBA00023274"/>
    </source>
</evidence>
<dbReference type="Pfam" id="PF04280">
    <property type="entry name" value="Tim44"/>
    <property type="match status" value="1"/>
</dbReference>
<keyword evidence="5" id="KW-0687">Ribonucleoprotein</keyword>
<keyword evidence="11" id="KW-1185">Reference proteome</keyword>